<dbReference type="SUPFAM" id="SSF52540">
    <property type="entry name" value="P-loop containing nucleoside triphosphate hydrolases"/>
    <property type="match status" value="1"/>
</dbReference>
<evidence type="ECO:0000259" key="1">
    <source>
        <dbReference type="Pfam" id="PF13175"/>
    </source>
</evidence>
<organism evidence="2 3">
    <name type="scientific">Methanocaldococcus bathoardescens</name>
    <dbReference type="NCBI Taxonomy" id="1301915"/>
    <lineage>
        <taxon>Archaea</taxon>
        <taxon>Methanobacteriati</taxon>
        <taxon>Methanobacteriota</taxon>
        <taxon>Methanomada group</taxon>
        <taxon>Methanococci</taxon>
        <taxon>Methanococcales</taxon>
        <taxon>Methanocaldococcaceae</taxon>
        <taxon>Methanocaldococcus</taxon>
    </lineage>
</organism>
<keyword evidence="3" id="KW-1185">Reference proteome</keyword>
<dbReference type="RefSeq" id="WP_048201875.1">
    <property type="nucleotide sequence ID" value="NZ_CP009149.1"/>
</dbReference>
<evidence type="ECO:0000313" key="2">
    <source>
        <dbReference type="EMBL" id="AIJ05723.1"/>
    </source>
</evidence>
<dbReference type="HOGENOM" id="CLU_025425_0_0_2"/>
<dbReference type="AlphaFoldDB" id="A0A076LGZ2"/>
<reference evidence="2 3" key="1">
    <citation type="journal article" date="2015" name="Int. J. Syst. Evol. Microbiol.">
        <title>M ethanocaldococcus bathoardescens sp. nov., a hyperthermophilic methanogen isolated from a volcanically active deep-sea hydrothermal vent.</title>
        <authorList>
            <person name="Stewart L.C."/>
            <person name="Jung J.H."/>
            <person name="Kim Y.T."/>
            <person name="Kwon S.W."/>
            <person name="Park C.S."/>
            <person name="Holden J.F."/>
        </authorList>
    </citation>
    <scope>NUCLEOTIDE SEQUENCE [LARGE SCALE GENOMIC DNA]</scope>
    <source>
        <strain evidence="2 3">JH146</strain>
    </source>
</reference>
<dbReference type="Gene3D" id="3.40.50.300">
    <property type="entry name" value="P-loop containing nucleotide triphosphate hydrolases"/>
    <property type="match status" value="2"/>
</dbReference>
<dbReference type="KEGG" id="mjh:JH146_0878"/>
<proteinExistence type="predicted"/>
<feature type="domain" description="Endonuclease GajA/Old nuclease/RecF-like AAA" evidence="1">
    <location>
        <begin position="1"/>
        <end position="389"/>
    </location>
</feature>
<sequence length="687" mass="81537">MKIMKIEIKNFRSIKEVSIDEISNILILVGKNNSGKSAILNAIDVFWGNRKIKEDDFHKNENKIEIKIQFLIDDTYLEKLYNDSSFGILKIPSNRNDFEILKANTEFESYDFNEFRQLRNGLRGKSLEEIKCNHKEFYDFWMKALKYKWKIEDGTVEIKYEHEKGQDNGKYTLSNEVELKSKTLKTLLPELIYIDDERNFKDEEEGKKSTWTEKIIKNIAIPKIRKSTEKICKECEDRRCEECYNNLKNKKAESLSVYDLEKILKYKMEEEINEISERIAEFFKNYYSSDYSVKLKPEVDIEKAFSTETKIFSQYLGEKPLSNFGAGVRSIYILSLLKAYSELSKNEDAIFILEEPEIYLHPELQKEMGSILFKLSQSHQILFSTHSPLLLRNFSMENIRKVYLNNNYETEVKKETLDNILGDLGYSTVDLINKEFVIIVEGKDDTRRLKEIIKHYYNVDNDKLEKIYFLEAKGCGNIEAYATVKFMGMTHLKDNFVIIRDSDTVPCNKLKERLINKYKSNIDDIDEATLSDKILILPYSAMECYFLDKNVMKKMDVLNSDEEYYGIIRNHIENYREKIIKDWKKYMEKELNPKNRPNKSVEIDEIIEERKLKMFSEISDEKLEDLAKKWIRGHDLYDAFMRELNHGLSEEEYDKRYIQNSTPEVFKDILDFLDKQEYFKNLGFKNR</sequence>
<dbReference type="STRING" id="1301915.JH146_0878"/>
<dbReference type="PANTHER" id="PTHR43581">
    <property type="entry name" value="ATP/GTP PHOSPHATASE"/>
    <property type="match status" value="1"/>
</dbReference>
<dbReference type="InterPro" id="IPR041685">
    <property type="entry name" value="AAA_GajA/Old/RecF-like"/>
</dbReference>
<accession>A0A076LGZ2</accession>
<dbReference type="InterPro" id="IPR051396">
    <property type="entry name" value="Bact_Antivir_Def_Nuclease"/>
</dbReference>
<dbReference type="Pfam" id="PF13175">
    <property type="entry name" value="AAA_15"/>
    <property type="match status" value="1"/>
</dbReference>
<name>A0A076LGZ2_9EURY</name>
<evidence type="ECO:0000313" key="3">
    <source>
        <dbReference type="Proteomes" id="UP000028781"/>
    </source>
</evidence>
<protein>
    <recommendedName>
        <fullName evidence="1">Endonuclease GajA/Old nuclease/RecF-like AAA domain-containing protein</fullName>
    </recommendedName>
</protein>
<dbReference type="PANTHER" id="PTHR43581:SF4">
    <property type="entry name" value="ATP_GTP PHOSPHATASE"/>
    <property type="match status" value="1"/>
</dbReference>
<dbReference type="GeneID" id="24891486"/>
<dbReference type="OrthoDB" id="25344at2157"/>
<gene>
    <name evidence="2" type="ORF">JH146_0878</name>
</gene>
<dbReference type="InterPro" id="IPR027417">
    <property type="entry name" value="P-loop_NTPase"/>
</dbReference>
<dbReference type="Proteomes" id="UP000028781">
    <property type="component" value="Chromosome"/>
</dbReference>
<dbReference type="EMBL" id="CP009149">
    <property type="protein sequence ID" value="AIJ05723.1"/>
    <property type="molecule type" value="Genomic_DNA"/>
</dbReference>